<dbReference type="InterPro" id="IPR003130">
    <property type="entry name" value="GED"/>
</dbReference>
<name>A0A8S1ZDM8_ARAAE</name>
<dbReference type="PROSITE" id="PS51718">
    <property type="entry name" value="G_DYNAMIN_2"/>
    <property type="match status" value="1"/>
</dbReference>
<dbReference type="Gene3D" id="1.25.40.450">
    <property type="entry name" value="Nucleoporin, helical domain, N-terminal subdomain"/>
    <property type="match status" value="1"/>
</dbReference>
<dbReference type="InterPro" id="IPR042538">
    <property type="entry name" value="Nucleoporin_Nup155_C_3"/>
</dbReference>
<evidence type="ECO:0000256" key="5">
    <source>
        <dbReference type="ARBA" id="ARBA00022490"/>
    </source>
</evidence>
<feature type="region of interest" description="Disordered" evidence="21">
    <location>
        <begin position="1820"/>
        <end position="1874"/>
    </location>
</feature>
<feature type="region of interest" description="Disordered" evidence="21">
    <location>
        <begin position="2583"/>
        <end position="2603"/>
    </location>
</feature>
<reference evidence="25" key="1">
    <citation type="submission" date="2021-01" db="EMBL/GenBank/DDBJ databases">
        <authorList>
            <person name="Bezrukov I."/>
        </authorList>
    </citation>
    <scope>NUCLEOTIDE SEQUENCE</scope>
</reference>
<dbReference type="FunFam" id="1.20.120.1240:FF:000009">
    <property type="entry name" value="Dynamin-related protein 1C"/>
    <property type="match status" value="1"/>
</dbReference>
<dbReference type="FunFam" id="1.25.40.440:FF:000002">
    <property type="entry name" value="Nuclear pore complex protein NUP155"/>
    <property type="match status" value="1"/>
</dbReference>
<keyword evidence="15" id="KW-0131">Cell cycle</keyword>
<dbReference type="PROSITE" id="PS51388">
    <property type="entry name" value="GED"/>
    <property type="match status" value="1"/>
</dbReference>
<dbReference type="GO" id="GO:0005874">
    <property type="term" value="C:microtubule"/>
    <property type="evidence" value="ECO:0007669"/>
    <property type="project" value="UniProtKB-KW"/>
</dbReference>
<dbReference type="Pfam" id="PF01031">
    <property type="entry name" value="Dynamin_M"/>
    <property type="match status" value="1"/>
</dbReference>
<feature type="compositionally biased region" description="Low complexity" evidence="21">
    <location>
        <begin position="2591"/>
        <end position="2601"/>
    </location>
</feature>
<feature type="coiled-coil region" evidence="20">
    <location>
        <begin position="1507"/>
        <end position="1576"/>
    </location>
</feature>
<dbReference type="GO" id="GO:0006405">
    <property type="term" value="P:RNA export from nucleus"/>
    <property type="evidence" value="ECO:0007669"/>
    <property type="project" value="TreeGrafter"/>
</dbReference>
<dbReference type="Pfam" id="PF02212">
    <property type="entry name" value="GED"/>
    <property type="match status" value="1"/>
</dbReference>
<dbReference type="InterPro" id="IPR042537">
    <property type="entry name" value="Nucleoporin_Nup155_C_2"/>
</dbReference>
<dbReference type="Gene3D" id="1.20.120.1240">
    <property type="entry name" value="Dynamin, middle domain"/>
    <property type="match status" value="1"/>
</dbReference>
<sequence length="2955" mass="326756">MSQDDEIVMRDVTNAGLCIGDRIGREAASQLDLEEALEASRYASHPYSTHPREWPPLIEVGETWELPSVLIERYNTAGGEGTALCGIFPEIRRAWASVDNSLFLWRFDKRDGQCPEYSGEEQAICAVGLAKCRPGVFVEAIQYLLVLATPVELVLVGVCCTEGPDGRDPYAEISVQPLPDYTISSDGVTMTCVTCTNKGRIFMAGRDGHVYELLYTTGSGWNKRCRKVCLTAGVGSMISRWVVPNVFKFGAVDPVVEMVVDNERQILYARTEEMKLQAYVFGPNGEGPLKKVAEERNLLNQKDVSQGNRQSAVAGRSNKPSIVSISPLSMLESKWLHLVAALSDGRRMYLSTSSSGSGSTISFSGFNNHRQTPNCLKVVSTRPSPPLGVGVGLGFGAASIAGRTQNEDLSMKIETAYYSVGTLVLSDSSPPAMSSLLVVSRDSSVHSQVGSSSGPSSRSSRALREVVSSLPIEGRMLFVADVLPSPDTAATVQSLYSELEYCGIEVSGESYEKACGKLWARGDLSTQHILPRRKIVVFTTMGMMELVFNRPVDILRRLLESNSPRSLLEDFFTRFGAGEAAAMCLMLAARIINFEDLISNIVADKAAEAFEDPRIVGMPQFDGSSGLSNTRTATGGFSMGQVVQEAEPIFSGAHEGLCLCTSRLLFPLWELSVMSKKTSSDTMSEEGVVICRLSTSAMHVLESKIRSLEKFLRSRRNQRRGLYGCVAGLGDVTGSILYGTGSELGATERNMVRNLFGAYSNGGESANKRQRLPYSPAELAATEVRAMECIRQLLLRSAEALFLLQLLSQHHVARLVQELDANLKQALVQLTFHQLVCSEEGDQIATRLIAAVMEYYTTSDGRGTVDDISGRLREGCPSYFKESDYKFFLAVERLERAALISDAEEKQNVAREAFSFLSKVPGSADLRTVCKRFEDLRFYEAVVCLPLQKAQALDPAGDAFNDQLDASIREHALAQRKQCYEIIANALRSLASPMLDEASRSQDICQIVHLGVQSTDRAFREYLYKAMIELGLENELLEYGGPDLVPFLQNAGSHSASQVGAVSTGSSPLGHSGTQISSNQAKYFDLLAKYYVSKRQHVLAAHVLLRLAERRAPSSGDNPTLDQRRQYLSHAVLQAKNASNSDGLVGSAQGVSDSGLLDLLEGKLAVLQFQIKIRDKLVAIASNFESSVAMQDSDQNGGPVLDSDSSDDSSLANAANEMAMELSSELKSVTQLYNEYAVPFELWEICLEMLYFANYSGDADSSIIRETWARLIDQALSQGGIAEACAVLKRVGSHIYPGDGVVLPLDVLCLHLEKAALERSERIENVGDEVIAKALLAACKGAAEPVLNAYDRLLSNAAIVPSPNLRIRLLCSVLVVLREWAMSVLSDRMGSSPTRSSLILGGSFALENKAALNQGVRDKIANAANRYMTEVRRLALPPNKTENVYAGLRSEKMEERGFMSPSLAISASYREGGSKGMSRRRSMRPSFDADNEFMNLLHGSDPVRIELNRLENEVRDKDRELSEGQAEIKALRLSERQREKAVEELTEELGKMAEKLKLIENLLESKNLEIKKINEEKKASMAAQFAAEASLRRVHAAQKDDDMPPIEAILAPLEAELKLARLEIAKLQDDNKSLDRLTKSKEAALLDAERTVQSALAKASMVDDLQNKNQELMKQIEICQEENRIIDKMHRQKVAEVEKLMQSVRELEEAVLAGGAAANAVRDYQRKFQEMNEERKILERELARAKVNANRVATVVANEWKDSNDKVMPVRQWLEERRFLQGEMQQLRDKLAIADRAAKSEAQLKEKFLLRLRVLEESLKGPASNSSRGTSVGRSSSNGPSRRQSLGGAETSPKITSNGSLIKRTPSSQFRSLTASASTVLKHAKGTSRSFDGGTRSLDRSKVLINGPRSNFPLNHQSSEGTSRGETPSSIKGKEESDDKSTNNDSVPGVLYDLLQKEVITLRKAAHEKDQSLRDKDEAIEMLAKKVETLTKAMDVEAKKMRREVAVMGKEVAAMRVDKGQQDSKTRRLSVSKGNTAQLLSGRVSGRIGMTRSTQRDSKAERDVKNQIDSMCASSLRHSNIQGNMATMKSLIGLINKIQRACTVLGDHGGEGMSLWEALPTVAVVGGQSSGKSSVLESVVGRDFLPRGSGIVTRRPLVLQLHKTEEGTTEYAEFLHAPKKRFADFAAVRKEIEDETDRITGKSKQISNIPIQLSIYSPNVVNLTLIDLPGLTKVAVEGQPDSIVQDIENMVRSYVEKPNCIILAISPANQDIATSDAIKLAREVDPTGERTFGVATKLDIMDKGTDCLDVLEGRSYRLQHPWVGIVNRSQADINKRVDMIAARRKEREYFETSPEYGHLASRMGSEYLAKLLSQHLETVIRQKIPSIVALINKSIDEINAELDRIGRPIAVDSGAQLYTILELCRAFDRVFKEHLDGGRPGGDRIYGVFDHQLPAALKKLPFDRHLSTKNVQKVVSEADGYQPHLIAPEQGYRRLIDGSISYFKGPAEATVDAVHFVLKELVRKSISETEELKRFPTLASDIAAAANEALERFRDESRKTVLRLVDMESSYLTVEFFRKLHLEPEKEKPNPRNAPAPNADPYSDNHFRKIGSNVSAYINMVCDTLRNSLPKAVVYCQVREAKRSLLNFFYAQVGRKEKEKLGAMLDEDPQLMERRGTLAKRLELYKQARDDIDAVAWKKSRKIMEESQELALTQLRKSVEKLSSSIEGYEKPTLMRFLVARSMDPDKAAKMFVDWQKWRASMIPPTGFIPESEVKDELEFRKVCLQGPTKSGHPLVIVITSKHFASKDPTNFKKFVVYVLDKTIASGNNGKEVGGEKLVAVIDLANITYKNLDARGLITGFQFLQSYYPERLAKCYILHMPGFFVTVWKFVCRFLEKATQEKIVIVTDGEELKKFEEEIGAEALPEEYGGRAKLTAIQDVLLPQSAPVTLTNNNV</sequence>
<evidence type="ECO:0000256" key="8">
    <source>
        <dbReference type="ARBA" id="ARBA00022741"/>
    </source>
</evidence>
<dbReference type="Gene3D" id="1.25.40.440">
    <property type="entry name" value="Nucleoporin, helical domain, central subdomain"/>
    <property type="match status" value="1"/>
</dbReference>
<dbReference type="PROSITE" id="PS00410">
    <property type="entry name" value="G_DYNAMIN_1"/>
    <property type="match status" value="1"/>
</dbReference>
<evidence type="ECO:0000313" key="26">
    <source>
        <dbReference type="Proteomes" id="UP000682877"/>
    </source>
</evidence>
<feature type="compositionally biased region" description="Low complexity" evidence="21">
    <location>
        <begin position="1824"/>
        <end position="1839"/>
    </location>
</feature>
<dbReference type="EMBL" id="LR999451">
    <property type="protein sequence ID" value="CAE5957512.1"/>
    <property type="molecule type" value="Genomic_DNA"/>
</dbReference>
<dbReference type="InterPro" id="IPR020850">
    <property type="entry name" value="GED_dom"/>
</dbReference>
<evidence type="ECO:0000256" key="2">
    <source>
        <dbReference type="ARBA" id="ARBA00007373"/>
    </source>
</evidence>
<evidence type="ECO:0000256" key="12">
    <source>
        <dbReference type="ARBA" id="ARBA00023175"/>
    </source>
</evidence>
<keyword evidence="13" id="KW-0206">Cytoskeleton</keyword>
<dbReference type="Pfam" id="PF00650">
    <property type="entry name" value="CRAL_TRIO"/>
    <property type="match status" value="1"/>
</dbReference>
<dbReference type="InterPro" id="IPR022812">
    <property type="entry name" value="Dynamin"/>
</dbReference>
<comment type="subunit">
    <text evidence="18">Forms homodimer and may homooligomerize and heterooligomerize to form the phragmoplastin complex. Binds to PHIP1.</text>
</comment>
<dbReference type="GO" id="GO:0017056">
    <property type="term" value="F:structural constituent of nuclear pore"/>
    <property type="evidence" value="ECO:0007669"/>
    <property type="project" value="InterPro"/>
</dbReference>
<dbReference type="GO" id="GO:0036228">
    <property type="term" value="P:protein localization to nuclear inner membrane"/>
    <property type="evidence" value="ECO:0007669"/>
    <property type="project" value="TreeGrafter"/>
</dbReference>
<dbReference type="Gene3D" id="1.20.120.1880">
    <property type="entry name" value="Nucleoporin, helical C-terminal domain"/>
    <property type="match status" value="1"/>
</dbReference>
<dbReference type="FunFam" id="3.40.50.300:FF:000228">
    <property type="entry name" value="dynamin-related protein 1E"/>
    <property type="match status" value="1"/>
</dbReference>
<dbReference type="CDD" id="cd08771">
    <property type="entry name" value="DLP_1"/>
    <property type="match status" value="1"/>
</dbReference>
<evidence type="ECO:0000256" key="17">
    <source>
        <dbReference type="ARBA" id="ARBA00060413"/>
    </source>
</evidence>
<dbReference type="Pfam" id="PF00350">
    <property type="entry name" value="Dynamin_N"/>
    <property type="match status" value="1"/>
</dbReference>
<evidence type="ECO:0000256" key="1">
    <source>
        <dbReference type="ARBA" id="ARBA00004123"/>
    </source>
</evidence>
<evidence type="ECO:0000256" key="19">
    <source>
        <dbReference type="RuleBase" id="RU003932"/>
    </source>
</evidence>
<dbReference type="InterPro" id="IPR000375">
    <property type="entry name" value="Dynamin_stalk"/>
</dbReference>
<dbReference type="GO" id="GO:0006606">
    <property type="term" value="P:protein import into nucleus"/>
    <property type="evidence" value="ECO:0007669"/>
    <property type="project" value="TreeGrafter"/>
</dbReference>
<dbReference type="Gene3D" id="3.40.525.10">
    <property type="entry name" value="CRAL-TRIO lipid binding domain"/>
    <property type="match status" value="1"/>
</dbReference>
<feature type="coiled-coil region" evidence="20">
    <location>
        <begin position="1610"/>
        <end position="1637"/>
    </location>
</feature>
<feature type="coiled-coil region" evidence="20">
    <location>
        <begin position="1662"/>
        <end position="1797"/>
    </location>
</feature>
<feature type="domain" description="GED" evidence="23">
    <location>
        <begin position="2607"/>
        <end position="2700"/>
    </location>
</feature>
<evidence type="ECO:0000256" key="3">
    <source>
        <dbReference type="ARBA" id="ARBA00008825"/>
    </source>
</evidence>
<evidence type="ECO:0000256" key="6">
    <source>
        <dbReference type="ARBA" id="ARBA00022618"/>
    </source>
</evidence>
<keyword evidence="5" id="KW-0963">Cytoplasm</keyword>
<dbReference type="InterPro" id="IPR042533">
    <property type="entry name" value="Nucleoporin_Nup155_C_1"/>
</dbReference>
<keyword evidence="26" id="KW-1185">Reference proteome</keyword>
<dbReference type="SMART" id="SM00516">
    <property type="entry name" value="SEC14"/>
    <property type="match status" value="1"/>
</dbReference>
<keyword evidence="10 20" id="KW-0175">Coiled coil</keyword>
<dbReference type="GO" id="GO:0003924">
    <property type="term" value="F:GTPase activity"/>
    <property type="evidence" value="ECO:0007669"/>
    <property type="project" value="InterPro"/>
</dbReference>
<dbReference type="GO" id="GO:0000972">
    <property type="term" value="P:transcription-dependent tethering of RNA polymerase II gene DNA at nuclear periphery"/>
    <property type="evidence" value="ECO:0007669"/>
    <property type="project" value="TreeGrafter"/>
</dbReference>
<dbReference type="GO" id="GO:0009524">
    <property type="term" value="C:phragmoplast"/>
    <property type="evidence" value="ECO:0007669"/>
    <property type="project" value="UniProtKB-SubCell"/>
</dbReference>
<feature type="compositionally biased region" description="Basic and acidic residues" evidence="21">
    <location>
        <begin position="1932"/>
        <end position="1942"/>
    </location>
</feature>
<evidence type="ECO:0000256" key="4">
    <source>
        <dbReference type="ARBA" id="ARBA00022448"/>
    </source>
</evidence>
<keyword evidence="4" id="KW-0813">Transport</keyword>
<dbReference type="InterPro" id="IPR014908">
    <property type="entry name" value="Nucleoporin_Nup133/Nup155_N"/>
</dbReference>
<evidence type="ECO:0000256" key="20">
    <source>
        <dbReference type="SAM" id="Coils"/>
    </source>
</evidence>
<dbReference type="InterPro" id="IPR036273">
    <property type="entry name" value="CRAL/TRIO_N_dom_sf"/>
</dbReference>
<dbReference type="Gene3D" id="3.40.50.300">
    <property type="entry name" value="P-loop containing nucleotide triphosphate hydrolases"/>
    <property type="match status" value="1"/>
</dbReference>
<dbReference type="InterPro" id="IPR036865">
    <property type="entry name" value="CRAL-TRIO_dom_sf"/>
</dbReference>
<dbReference type="GO" id="GO:0005525">
    <property type="term" value="F:GTP binding"/>
    <property type="evidence" value="ECO:0007669"/>
    <property type="project" value="UniProtKB-KW"/>
</dbReference>
<evidence type="ECO:0000259" key="22">
    <source>
        <dbReference type="PROSITE" id="PS50191"/>
    </source>
</evidence>
<evidence type="ECO:0000256" key="13">
    <source>
        <dbReference type="ARBA" id="ARBA00023212"/>
    </source>
</evidence>
<evidence type="ECO:0000259" key="23">
    <source>
        <dbReference type="PROSITE" id="PS51388"/>
    </source>
</evidence>
<dbReference type="InterPro" id="IPR001251">
    <property type="entry name" value="CRAL-TRIO_dom"/>
</dbReference>
<dbReference type="Proteomes" id="UP000682877">
    <property type="component" value="Chromosome 1"/>
</dbReference>
<dbReference type="SUPFAM" id="SSF52087">
    <property type="entry name" value="CRAL/TRIO domain"/>
    <property type="match status" value="1"/>
</dbReference>
<dbReference type="Pfam" id="PF07058">
    <property type="entry name" value="MAP70"/>
    <property type="match status" value="1"/>
</dbReference>
<proteinExistence type="inferred from homology"/>
<evidence type="ECO:0000256" key="10">
    <source>
        <dbReference type="ARBA" id="ARBA00023054"/>
    </source>
</evidence>
<organism evidence="25 26">
    <name type="scientific">Arabidopsis arenosa</name>
    <name type="common">Sand rock-cress</name>
    <name type="synonym">Cardaminopsis arenosa</name>
    <dbReference type="NCBI Taxonomy" id="38785"/>
    <lineage>
        <taxon>Eukaryota</taxon>
        <taxon>Viridiplantae</taxon>
        <taxon>Streptophyta</taxon>
        <taxon>Embryophyta</taxon>
        <taxon>Tracheophyta</taxon>
        <taxon>Spermatophyta</taxon>
        <taxon>Magnoliopsida</taxon>
        <taxon>eudicotyledons</taxon>
        <taxon>Gunneridae</taxon>
        <taxon>Pentapetalae</taxon>
        <taxon>rosids</taxon>
        <taxon>malvids</taxon>
        <taxon>Brassicales</taxon>
        <taxon>Brassicaceae</taxon>
        <taxon>Camelineae</taxon>
        <taxon>Arabidopsis</taxon>
    </lineage>
</organism>
<keyword evidence="8 19" id="KW-0547">Nucleotide-binding</keyword>
<dbReference type="InterPro" id="IPR009768">
    <property type="entry name" value="MAP70"/>
</dbReference>
<dbReference type="PANTHER" id="PTHR10350">
    <property type="entry name" value="NUCLEAR PORE COMPLEX PROTEIN NUP155"/>
    <property type="match status" value="1"/>
</dbReference>
<dbReference type="SUPFAM" id="SSF52540">
    <property type="entry name" value="P-loop containing nucleoside triphosphate hydrolases"/>
    <property type="match status" value="1"/>
</dbReference>
<evidence type="ECO:0008006" key="27">
    <source>
        <dbReference type="Google" id="ProtNLM"/>
    </source>
</evidence>
<evidence type="ECO:0000256" key="11">
    <source>
        <dbReference type="ARBA" id="ARBA00023134"/>
    </source>
</evidence>
<dbReference type="PANTHER" id="PTHR10350:SF6">
    <property type="entry name" value="NUCLEAR PORE COMPLEX PROTEIN NUP155"/>
    <property type="match status" value="1"/>
</dbReference>
<evidence type="ECO:0000313" key="25">
    <source>
        <dbReference type="EMBL" id="CAE5957512.1"/>
    </source>
</evidence>
<evidence type="ECO:0000256" key="18">
    <source>
        <dbReference type="ARBA" id="ARBA00065858"/>
    </source>
</evidence>
<dbReference type="SUPFAM" id="SSF46938">
    <property type="entry name" value="CRAL/TRIO N-terminal domain"/>
    <property type="match status" value="1"/>
</dbReference>
<evidence type="ECO:0000256" key="16">
    <source>
        <dbReference type="ARBA" id="ARBA00048548"/>
    </source>
</evidence>
<dbReference type="SMART" id="SM00302">
    <property type="entry name" value="GED"/>
    <property type="match status" value="1"/>
</dbReference>
<feature type="compositionally biased region" description="Polar residues" evidence="21">
    <location>
        <begin position="1908"/>
        <end position="1930"/>
    </location>
</feature>
<keyword evidence="11 19" id="KW-0342">GTP-binding</keyword>
<dbReference type="GO" id="GO:0007010">
    <property type="term" value="P:cytoskeleton organization"/>
    <property type="evidence" value="ECO:0007669"/>
    <property type="project" value="InterPro"/>
</dbReference>
<gene>
    <name evidence="25" type="ORF">AARE701A_LOCUS1215</name>
</gene>
<evidence type="ECO:0000256" key="15">
    <source>
        <dbReference type="ARBA" id="ARBA00023306"/>
    </source>
</evidence>
<feature type="domain" description="Dynamin-type G" evidence="24">
    <location>
        <begin position="2116"/>
        <end position="2385"/>
    </location>
</feature>
<evidence type="ECO:0000259" key="24">
    <source>
        <dbReference type="PROSITE" id="PS51718"/>
    </source>
</evidence>
<keyword evidence="6" id="KW-0132">Cell division</keyword>
<comment type="subcellular location">
    <subcellularLocation>
        <location evidence="17">Cytoplasm</location>
        <location evidence="17">Cytoskeleton</location>
        <location evidence="17">Phragmoplast</location>
    </subcellularLocation>
    <subcellularLocation>
        <location evidence="1">Nucleus</location>
    </subcellularLocation>
</comment>
<dbReference type="PRINTS" id="PR00195">
    <property type="entry name" value="DYNAMIN"/>
</dbReference>
<comment type="catalytic activity">
    <reaction evidence="16">
        <text>GTP + H2O = GDP + phosphate + H(+)</text>
        <dbReference type="Rhea" id="RHEA:19669"/>
        <dbReference type="ChEBI" id="CHEBI:15377"/>
        <dbReference type="ChEBI" id="CHEBI:15378"/>
        <dbReference type="ChEBI" id="CHEBI:37565"/>
        <dbReference type="ChEBI" id="CHEBI:43474"/>
        <dbReference type="ChEBI" id="CHEBI:58189"/>
    </reaction>
</comment>
<dbReference type="InterPro" id="IPR045063">
    <property type="entry name" value="Dynamin_N"/>
</dbReference>
<dbReference type="CDD" id="cd00170">
    <property type="entry name" value="SEC14"/>
    <property type="match status" value="1"/>
</dbReference>
<keyword evidence="7" id="KW-0493">Microtubule</keyword>
<dbReference type="Pfam" id="PF03177">
    <property type="entry name" value="Nucleoporin_C"/>
    <property type="match status" value="1"/>
</dbReference>
<feature type="domain" description="CRAL-TRIO" evidence="22">
    <location>
        <begin position="2771"/>
        <end position="2936"/>
    </location>
</feature>
<dbReference type="InterPro" id="IPR001401">
    <property type="entry name" value="Dynamin_GTPase"/>
</dbReference>
<comment type="similarity">
    <text evidence="3">Belongs to the MAP70 family.</text>
</comment>
<dbReference type="SMART" id="SM00053">
    <property type="entry name" value="DYNc"/>
    <property type="match status" value="1"/>
</dbReference>
<dbReference type="InterPro" id="IPR027417">
    <property type="entry name" value="P-loop_NTPase"/>
</dbReference>
<keyword evidence="9" id="KW-0378">Hydrolase</keyword>
<dbReference type="GO" id="GO:0044611">
    <property type="term" value="C:nuclear pore inner ring"/>
    <property type="evidence" value="ECO:0007669"/>
    <property type="project" value="TreeGrafter"/>
</dbReference>
<evidence type="ECO:0000256" key="7">
    <source>
        <dbReference type="ARBA" id="ARBA00022701"/>
    </source>
</evidence>
<evidence type="ECO:0000256" key="21">
    <source>
        <dbReference type="SAM" id="MobiDB-lite"/>
    </source>
</evidence>
<evidence type="ECO:0000256" key="14">
    <source>
        <dbReference type="ARBA" id="ARBA00023242"/>
    </source>
</evidence>
<dbReference type="FunFam" id="1.20.120.1880:FF:000002">
    <property type="entry name" value="Nuclear pore complex protein NUP155"/>
    <property type="match status" value="1"/>
</dbReference>
<comment type="similarity">
    <text evidence="2">Belongs to the non-repetitive/WGA-negative nucleoporin family.</text>
</comment>
<keyword evidence="12" id="KW-0505">Motor protein</keyword>
<dbReference type="PROSITE" id="PS50191">
    <property type="entry name" value="CRAL_TRIO"/>
    <property type="match status" value="1"/>
</dbReference>
<protein>
    <recommendedName>
        <fullName evidence="27">Nuclear pore complex protein NUP155</fullName>
    </recommendedName>
</protein>
<accession>A0A8S1ZDM8</accession>
<feature type="region of interest" description="Disordered" evidence="21">
    <location>
        <begin position="1886"/>
        <end position="1948"/>
    </location>
</feature>
<comment type="similarity">
    <text evidence="19">Belongs to the TRAFAC class dynamin-like GTPase superfamily. Dynamin/Fzo/YdjA family.</text>
</comment>
<keyword evidence="14" id="KW-0539">Nucleus</keyword>
<evidence type="ECO:0000256" key="9">
    <source>
        <dbReference type="ARBA" id="ARBA00022801"/>
    </source>
</evidence>
<dbReference type="GO" id="GO:0008017">
    <property type="term" value="F:microtubule binding"/>
    <property type="evidence" value="ECO:0007669"/>
    <property type="project" value="InterPro"/>
</dbReference>
<dbReference type="InterPro" id="IPR007187">
    <property type="entry name" value="Nucleoporin_Nup133/Nup155_C"/>
</dbReference>
<dbReference type="Gene3D" id="1.20.58.1780">
    <property type="match status" value="1"/>
</dbReference>
<dbReference type="InterPro" id="IPR019762">
    <property type="entry name" value="Dynamin_GTPase_CS"/>
</dbReference>
<dbReference type="GO" id="GO:0051301">
    <property type="term" value="P:cell division"/>
    <property type="evidence" value="ECO:0007669"/>
    <property type="project" value="UniProtKB-KW"/>
</dbReference>
<dbReference type="Pfam" id="PF08801">
    <property type="entry name" value="Nucleoporin_N"/>
    <property type="match status" value="1"/>
</dbReference>
<feature type="compositionally biased region" description="Polar residues" evidence="21">
    <location>
        <begin position="1853"/>
        <end position="1874"/>
    </location>
</feature>
<dbReference type="InterPro" id="IPR004870">
    <property type="entry name" value="Nucleoporin_Nup155"/>
</dbReference>
<feature type="region of interest" description="Disordered" evidence="21">
    <location>
        <begin position="1190"/>
        <end position="1210"/>
    </location>
</feature>
<dbReference type="InterPro" id="IPR030381">
    <property type="entry name" value="G_DYNAMIN_dom"/>
</dbReference>